<feature type="compositionally biased region" description="Acidic residues" evidence="2">
    <location>
        <begin position="46"/>
        <end position="57"/>
    </location>
</feature>
<feature type="compositionally biased region" description="Acidic residues" evidence="2">
    <location>
        <begin position="7"/>
        <end position="20"/>
    </location>
</feature>
<dbReference type="SUPFAM" id="SSF54768">
    <property type="entry name" value="dsRNA-binding domain-like"/>
    <property type="match status" value="1"/>
</dbReference>
<dbReference type="GO" id="GO:0020037">
    <property type="term" value="F:heme binding"/>
    <property type="evidence" value="ECO:0007669"/>
    <property type="project" value="InterPro"/>
</dbReference>
<reference evidence="5" key="1">
    <citation type="submission" date="2024-02" db="UniProtKB">
        <authorList>
            <consortium name="WormBaseParasite"/>
        </authorList>
    </citation>
    <scope>IDENTIFICATION</scope>
</reference>
<sequence>MVTMEPLTDDEWDDADMDDSDLEELLKRKQQLEQQLQQCGQNGLENGDEDESLNGELEDQRLIAAIDDGGDDSDKDQLLGRGVGASKKEAKRLAAQEAVKLFYFNAPIRFNSDGVAILENEEKKHEMIEQAAENLFDDIALDDPKVSLLAPQAAIPTPLELLKLILQKTSKYANLKLEWKDGKRFGKSKFQVCLKLDTFEVKQEAEKRQSAEQLCAQHALKYLHRDTEITSYGALLKIYAQDLKQQYEGIKEQKEVTKLQTTQVN</sequence>
<accession>A0AAF3F5I1</accession>
<dbReference type="GO" id="GO:0070878">
    <property type="term" value="F:primary miRNA binding"/>
    <property type="evidence" value="ECO:0007669"/>
    <property type="project" value="TreeGrafter"/>
</dbReference>
<feature type="domain" description="DRBM" evidence="3">
    <location>
        <begin position="22"/>
        <end position="104"/>
    </location>
</feature>
<dbReference type="PROSITE" id="PS50137">
    <property type="entry name" value="DS_RBD"/>
    <property type="match status" value="1"/>
</dbReference>
<feature type="region of interest" description="Disordered" evidence="2">
    <location>
        <begin position="33"/>
        <end position="59"/>
    </location>
</feature>
<dbReference type="PANTHER" id="PTHR13482:SF3">
    <property type="entry name" value="MICROPROCESSOR COMPLEX SUBUNIT DGCR8"/>
    <property type="match status" value="1"/>
</dbReference>
<name>A0AAF3F5I1_9BILA</name>
<dbReference type="GO" id="GO:0003725">
    <property type="term" value="F:double-stranded RNA binding"/>
    <property type="evidence" value="ECO:0007669"/>
    <property type="project" value="TreeGrafter"/>
</dbReference>
<dbReference type="Pfam" id="PF00035">
    <property type="entry name" value="dsrm"/>
    <property type="match status" value="1"/>
</dbReference>
<evidence type="ECO:0000256" key="1">
    <source>
        <dbReference type="PROSITE-ProRule" id="PRU00266"/>
    </source>
</evidence>
<dbReference type="Proteomes" id="UP000887575">
    <property type="component" value="Unassembled WGS sequence"/>
</dbReference>
<keyword evidence="4" id="KW-1185">Reference proteome</keyword>
<feature type="compositionally biased region" description="Low complexity" evidence="2">
    <location>
        <begin position="33"/>
        <end position="45"/>
    </location>
</feature>
<evidence type="ECO:0000259" key="3">
    <source>
        <dbReference type="PROSITE" id="PS50137"/>
    </source>
</evidence>
<organism evidence="4 5">
    <name type="scientific">Mesorhabditis belari</name>
    <dbReference type="NCBI Taxonomy" id="2138241"/>
    <lineage>
        <taxon>Eukaryota</taxon>
        <taxon>Metazoa</taxon>
        <taxon>Ecdysozoa</taxon>
        <taxon>Nematoda</taxon>
        <taxon>Chromadorea</taxon>
        <taxon>Rhabditida</taxon>
        <taxon>Rhabditina</taxon>
        <taxon>Rhabditomorpha</taxon>
        <taxon>Rhabditoidea</taxon>
        <taxon>Rhabditidae</taxon>
        <taxon>Mesorhabditinae</taxon>
        <taxon>Mesorhabditis</taxon>
    </lineage>
</organism>
<dbReference type="AlphaFoldDB" id="A0AAF3F5I1"/>
<dbReference type="WBParaSite" id="MBELARI_LOCUS21891">
    <property type="protein sequence ID" value="MBELARI_LOCUS21891"/>
    <property type="gene ID" value="MBELARI_LOCUS21891"/>
</dbReference>
<dbReference type="InterPro" id="IPR014720">
    <property type="entry name" value="dsRBD_dom"/>
</dbReference>
<keyword evidence="1" id="KW-0694">RNA-binding</keyword>
<dbReference type="PANTHER" id="PTHR13482">
    <property type="entry name" value="MICRORNA PROCESSOR COMPLEX SUBUNIT DGCR8"/>
    <property type="match status" value="1"/>
</dbReference>
<dbReference type="Gene3D" id="3.30.160.20">
    <property type="match status" value="1"/>
</dbReference>
<evidence type="ECO:0000313" key="5">
    <source>
        <dbReference type="WBParaSite" id="MBELARI_LOCUS21891"/>
    </source>
</evidence>
<evidence type="ECO:0000256" key="2">
    <source>
        <dbReference type="SAM" id="MobiDB-lite"/>
    </source>
</evidence>
<proteinExistence type="predicted"/>
<protein>
    <recommendedName>
        <fullName evidence="3">DRBM domain-containing protein</fullName>
    </recommendedName>
</protein>
<feature type="region of interest" description="Disordered" evidence="2">
    <location>
        <begin position="1"/>
        <end position="20"/>
    </location>
</feature>
<evidence type="ECO:0000313" key="4">
    <source>
        <dbReference type="Proteomes" id="UP000887575"/>
    </source>
</evidence>
<dbReference type="GO" id="GO:0070877">
    <property type="term" value="C:microprocessor complex"/>
    <property type="evidence" value="ECO:0007669"/>
    <property type="project" value="InterPro"/>
</dbReference>
<dbReference type="GO" id="GO:0042802">
    <property type="term" value="F:identical protein binding"/>
    <property type="evidence" value="ECO:0007669"/>
    <property type="project" value="InterPro"/>
</dbReference>
<dbReference type="GO" id="GO:0031053">
    <property type="term" value="P:primary miRNA processing"/>
    <property type="evidence" value="ECO:0007669"/>
    <property type="project" value="InterPro"/>
</dbReference>
<dbReference type="InterPro" id="IPR040375">
    <property type="entry name" value="DGCR8"/>
</dbReference>